<dbReference type="EMBL" id="AHHD01000073">
    <property type="protein sequence ID" value="EKG20887.1"/>
    <property type="molecule type" value="Genomic_DNA"/>
</dbReference>
<dbReference type="Proteomes" id="UP000007129">
    <property type="component" value="Unassembled WGS sequence"/>
</dbReference>
<accession>K2S7K1</accession>
<comment type="caution">
    <text evidence="1">The sequence shown here is derived from an EMBL/GenBank/DDBJ whole genome shotgun (WGS) entry which is preliminary data.</text>
</comment>
<dbReference type="AlphaFoldDB" id="K2S7K1"/>
<sequence>MARMKVWSGEPMVKTPATPSMPMVKAASFSSWKLCLRIVWKYVFMNDGLARFSAICINVSRCSLRNQLSWASCRFFSLLIHGDSQRGNHSRGVRRLVSGPAGDICTSSCHALCCRSLPWAGSAHIKRHMILDVKFSMVLE</sequence>
<reference evidence="1 2" key="1">
    <citation type="journal article" date="2012" name="BMC Genomics">
        <title>Tools to kill: Genome of one of the most destructive plant pathogenic fungi Macrophomina phaseolina.</title>
        <authorList>
            <person name="Islam M.S."/>
            <person name="Haque M.S."/>
            <person name="Islam M.M."/>
            <person name="Emdad E.M."/>
            <person name="Halim A."/>
            <person name="Hossen Q.M.M."/>
            <person name="Hossain M.Z."/>
            <person name="Ahmed B."/>
            <person name="Rahim S."/>
            <person name="Rahman M.S."/>
            <person name="Alam M.M."/>
            <person name="Hou S."/>
            <person name="Wan X."/>
            <person name="Saito J.A."/>
            <person name="Alam M."/>
        </authorList>
    </citation>
    <scope>NUCLEOTIDE SEQUENCE [LARGE SCALE GENOMIC DNA]</scope>
    <source>
        <strain evidence="1 2">MS6</strain>
    </source>
</reference>
<dbReference type="VEuPathDB" id="FungiDB:MPH_01751"/>
<proteinExistence type="predicted"/>
<organism evidence="1 2">
    <name type="scientific">Macrophomina phaseolina (strain MS6)</name>
    <name type="common">Charcoal rot fungus</name>
    <dbReference type="NCBI Taxonomy" id="1126212"/>
    <lineage>
        <taxon>Eukaryota</taxon>
        <taxon>Fungi</taxon>
        <taxon>Dikarya</taxon>
        <taxon>Ascomycota</taxon>
        <taxon>Pezizomycotina</taxon>
        <taxon>Dothideomycetes</taxon>
        <taxon>Dothideomycetes incertae sedis</taxon>
        <taxon>Botryosphaeriales</taxon>
        <taxon>Botryosphaeriaceae</taxon>
        <taxon>Macrophomina</taxon>
    </lineage>
</organism>
<evidence type="ECO:0000313" key="1">
    <source>
        <dbReference type="EMBL" id="EKG20887.1"/>
    </source>
</evidence>
<evidence type="ECO:0000313" key="2">
    <source>
        <dbReference type="Proteomes" id="UP000007129"/>
    </source>
</evidence>
<protein>
    <submittedName>
        <fullName evidence="1">Uncharacterized protein</fullName>
    </submittedName>
</protein>
<dbReference type="HOGENOM" id="CLU_1835511_0_0_1"/>
<gene>
    <name evidence="1" type="ORF">MPH_01751</name>
</gene>
<dbReference type="InParanoid" id="K2S7K1"/>
<name>K2S7K1_MACPH</name>